<gene>
    <name evidence="1" type="ORF">J2Z37_002267</name>
</gene>
<dbReference type="RefSeq" id="WP_209810313.1">
    <property type="nucleotide sequence ID" value="NZ_JAGGKT010000005.1"/>
</dbReference>
<keyword evidence="2" id="KW-1185">Reference proteome</keyword>
<organism evidence="1 2">
    <name type="scientific">Ammoniphilus resinae</name>
    <dbReference type="NCBI Taxonomy" id="861532"/>
    <lineage>
        <taxon>Bacteria</taxon>
        <taxon>Bacillati</taxon>
        <taxon>Bacillota</taxon>
        <taxon>Bacilli</taxon>
        <taxon>Bacillales</taxon>
        <taxon>Paenibacillaceae</taxon>
        <taxon>Aneurinibacillus group</taxon>
        <taxon>Ammoniphilus</taxon>
    </lineage>
</organism>
<name>A0ABS4GPW2_9BACL</name>
<proteinExistence type="predicted"/>
<comment type="caution">
    <text evidence="1">The sequence shown here is derived from an EMBL/GenBank/DDBJ whole genome shotgun (WGS) entry which is preliminary data.</text>
</comment>
<reference evidence="1 2" key="1">
    <citation type="submission" date="2021-03" db="EMBL/GenBank/DDBJ databases">
        <title>Genomic Encyclopedia of Type Strains, Phase IV (KMG-IV): sequencing the most valuable type-strain genomes for metagenomic binning, comparative biology and taxonomic classification.</title>
        <authorList>
            <person name="Goeker M."/>
        </authorList>
    </citation>
    <scope>NUCLEOTIDE SEQUENCE [LARGE SCALE GENOMIC DNA]</scope>
    <source>
        <strain evidence="1 2">DSM 24738</strain>
    </source>
</reference>
<dbReference type="EMBL" id="JAGGKT010000005">
    <property type="protein sequence ID" value="MBP1932266.1"/>
    <property type="molecule type" value="Genomic_DNA"/>
</dbReference>
<accession>A0ABS4GPW2</accession>
<protein>
    <submittedName>
        <fullName evidence="1">Uncharacterized protein</fullName>
    </submittedName>
</protein>
<evidence type="ECO:0000313" key="1">
    <source>
        <dbReference type="EMBL" id="MBP1932266.1"/>
    </source>
</evidence>
<sequence>MANMDNHKNKNIPKTYVVHPTSIRKPVRREKDIGSRSEPLNNPLRSIRITDGSFANRLTNKYGWSVGRSPERGTMIHRRGQTAPLQVSSSPIHSVIFMRNIHSVLQMHFRLVDSKLRTNKERHMDHSPAKGIPRVDNQRVIKLFNSLPLVPTGERNSINGTNREVIKEYQLLRNQSGKTNDPQLGIGAGIADSINHQGSWQRLISRNFINHRLSVAGQTHRKLLPALLNQVSTTTPTLREEIISPTIKAVREKTSFSPSLLLNVYLESIHHNKNDLIDFPLHLITNTQHREVARFQRVYAMFPGGDSRSRLRLGNTLRDQNHVKNVVQQDQTPQRVLRVQTALQYLMQKQWTPAYSTVHRILQQRIHRITTRQDTFQQDLMQFRSIQQRAEPGHLGEVVRLQQTIRLETTLHGEIQQERPQVHRSPVRRRRAGLEQVSSNQPTVIFKRIPWLPSTVERITQQHTTILKLVQRQLRSQHWIGGQQAGQKTLQQHILRRTMQWQTVQDHLMQYRALSELNRLERQVRVQQHTSRFEISRFHQIGVHEYSQEAIRTQVMQWQMSFGKAIPNGSDVSQPRVLPKQNPWLLSIIEPIVQHHTAVLQLVQRQLWSQHRVGEKQAGQKTLQQHILRRTTQWQMVQEHFLRHRALSELKRLEQLVRVQQHTSWLDFLKFRQIRVHEYRQEAAARTQVTRLKTRLEQFTSNHANTAQLQGLPKRYPWLLSTIDSINQQHTTVLQVVRQQLAHNPEVQQRLWQAKTRLVRMQHLVEVQDQTRASNRVTKGLTTLKQNLHEVTLERMPLLLSTIRRITHQRTTQLHIVQQSLLRNKIIQHRFELGRFERVNRKQHRMMRMETIRVEKQRHKRNWVDLYTTLRQEIQQQLTEQNAIPQQSIQQPVPLLFSIQQRATELRTIQRHLMQQQELHTLPKQKQKQQSAVKQPPVVQLQTRQLRLAVISAVNRQQIQSQARHMQDTPLRSITQHRVGQQLVKRTASARLQTTLQQIVHQQQTQMFQQKVMQQQVTATRQRAEQARLQQPVVRQETTRLHVTRQSPEALREHLPQQIRLEQKTTRLHVIREAVQHQQKQVINRQPPWWNTVKDLNHRQFVLHENRMGTIRKRSDIFLQQGSWQRVTREEKEPGRAQLLINRQNKQKVLERESVVETRGQRQRQREAIRLDVLRKNTTNKPIQESALQTLQQAIKTVENDLNQTKEQWAKPTVDVNRLVDQMYKEFSRRMRIEQQRRGM</sequence>
<evidence type="ECO:0000313" key="2">
    <source>
        <dbReference type="Proteomes" id="UP001519343"/>
    </source>
</evidence>
<dbReference type="Proteomes" id="UP001519343">
    <property type="component" value="Unassembled WGS sequence"/>
</dbReference>